<dbReference type="PANTHER" id="PTHR11474">
    <property type="entry name" value="TYROSINASE FAMILY MEMBER"/>
    <property type="match status" value="1"/>
</dbReference>
<evidence type="ECO:0000313" key="5">
    <source>
        <dbReference type="EMBL" id="CAE0640227.1"/>
    </source>
</evidence>
<sequence>MAGYSTFGEIEAPEIDAVVRVEKRSSSGHKSRILTVCATLVLVLMVAFTRAYSRKGAEPMLPIQLSSIDYTDETSLKFASSNEYTRVTPIKAVWEHIAEPFRVTTLEATFDGEVIPNHHHLDFTWEVDGEVQKLKANAIDLTFTTVGLKSVKLTIADSSSGSVGNYESEVVVKYVRREIRSLTDEDRKRTLDAIETIYRVDQQTGEELYGENYRSIVSFSKEHLNGAGRLGCDSWHDDAGIVTHHLGFTIEFEEVMQLIDPMISLPYWEYTIDTDLYGDNIWESPIFQDEWFSPLDTVDENHVVNQGRFAYLEIPKITDGSFDVLNPYGLLRTPWVTDPNPYLTRGKEINKGALFGSVSCNMFKSTFNQGDIATINNRLNGGAHGPVHIQIGGEWNVNDEMLSFMDAYGGFEYKLVLVFKILWRTGFARCPTTCAEGETCECYAPVEVLEEAGLTAYEAMKQIDVLKYLSTDGDYVYTSDDGEYHIYGLEDSPEEEEAVWLKILQALANPGWVGEMYTSSAPTDPTFWILHPTAERLLSARRLVKDTMSLDETWGYTHQDNNPSDNGWVCDWSNVEGWGLPDCVQGTCSGHNADDVLEFNFINFPGKQFTNQELYDYIDPTNVDLPYMYDSYNWDHCGFGVDYVDDDDATAVSKMKLH</sequence>
<feature type="transmembrane region" description="Helical" evidence="3">
    <location>
        <begin position="33"/>
        <end position="52"/>
    </location>
</feature>
<protein>
    <recommendedName>
        <fullName evidence="4">Tyrosinase copper-binding domain-containing protein</fullName>
    </recommendedName>
</protein>
<organism evidence="6">
    <name type="scientific">Heterosigma akashiwo</name>
    <name type="common">Chromophytic alga</name>
    <name type="synonym">Heterosigma carterae</name>
    <dbReference type="NCBI Taxonomy" id="2829"/>
    <lineage>
        <taxon>Eukaryota</taxon>
        <taxon>Sar</taxon>
        <taxon>Stramenopiles</taxon>
        <taxon>Ochrophyta</taxon>
        <taxon>Raphidophyceae</taxon>
        <taxon>Chattonellales</taxon>
        <taxon>Chattonellaceae</taxon>
        <taxon>Heterosigma</taxon>
    </lineage>
</organism>
<dbReference type="AlphaFoldDB" id="A0A6V1TYR0"/>
<proteinExistence type="predicted"/>
<keyword evidence="3" id="KW-0812">Transmembrane</keyword>
<evidence type="ECO:0000256" key="1">
    <source>
        <dbReference type="ARBA" id="ARBA00022723"/>
    </source>
</evidence>
<dbReference type="Gene3D" id="1.10.1280.10">
    <property type="entry name" value="Di-copper center containing domain from catechol oxidase"/>
    <property type="match status" value="1"/>
</dbReference>
<dbReference type="InterPro" id="IPR050316">
    <property type="entry name" value="Tyrosinase/Hemocyanin"/>
</dbReference>
<dbReference type="InterPro" id="IPR008922">
    <property type="entry name" value="Di-copper_centre_dom_sf"/>
</dbReference>
<keyword evidence="1" id="KW-0479">Metal-binding</keyword>
<accession>A0A6V1TYR0</accession>
<keyword evidence="2" id="KW-0186">Copper</keyword>
<evidence type="ECO:0000256" key="2">
    <source>
        <dbReference type="ARBA" id="ARBA00023008"/>
    </source>
</evidence>
<dbReference type="Pfam" id="PF00264">
    <property type="entry name" value="Tyrosinase"/>
    <property type="match status" value="1"/>
</dbReference>
<keyword evidence="3" id="KW-0472">Membrane</keyword>
<evidence type="ECO:0000313" key="6">
    <source>
        <dbReference type="EMBL" id="CAE0640228.1"/>
    </source>
</evidence>
<dbReference type="EMBL" id="HBIU01042014">
    <property type="protein sequence ID" value="CAE0640228.1"/>
    <property type="molecule type" value="Transcribed_RNA"/>
</dbReference>
<dbReference type="InterPro" id="IPR002227">
    <property type="entry name" value="Tyrosinase_Cu-bd"/>
</dbReference>
<reference evidence="6" key="1">
    <citation type="submission" date="2021-01" db="EMBL/GenBank/DDBJ databases">
        <authorList>
            <person name="Corre E."/>
            <person name="Pelletier E."/>
            <person name="Niang G."/>
            <person name="Scheremetjew M."/>
            <person name="Finn R."/>
            <person name="Kale V."/>
            <person name="Holt S."/>
            <person name="Cochrane G."/>
            <person name="Meng A."/>
            <person name="Brown T."/>
            <person name="Cohen L."/>
        </authorList>
    </citation>
    <scope>NUCLEOTIDE SEQUENCE</scope>
    <source>
        <strain evidence="6">CCMP3107</strain>
    </source>
</reference>
<name>A0A6V1TYR0_HETAK</name>
<keyword evidence="3" id="KW-1133">Transmembrane helix</keyword>
<dbReference type="SUPFAM" id="SSF48056">
    <property type="entry name" value="Di-copper centre-containing domain"/>
    <property type="match status" value="1"/>
</dbReference>
<dbReference type="EMBL" id="HBIU01042013">
    <property type="protein sequence ID" value="CAE0640227.1"/>
    <property type="molecule type" value="Transcribed_RNA"/>
</dbReference>
<feature type="domain" description="Tyrosinase copper-binding" evidence="4">
    <location>
        <begin position="234"/>
        <end position="396"/>
    </location>
</feature>
<evidence type="ECO:0000256" key="3">
    <source>
        <dbReference type="SAM" id="Phobius"/>
    </source>
</evidence>
<dbReference type="GO" id="GO:0046872">
    <property type="term" value="F:metal ion binding"/>
    <property type="evidence" value="ECO:0007669"/>
    <property type="project" value="UniProtKB-KW"/>
</dbReference>
<evidence type="ECO:0000259" key="4">
    <source>
        <dbReference type="Pfam" id="PF00264"/>
    </source>
</evidence>
<gene>
    <name evidence="5" type="ORF">HAKA00212_LOCUS19046</name>
    <name evidence="6" type="ORF">HAKA00212_LOCUS19047</name>
</gene>
<dbReference type="GO" id="GO:0016491">
    <property type="term" value="F:oxidoreductase activity"/>
    <property type="evidence" value="ECO:0007669"/>
    <property type="project" value="InterPro"/>
</dbReference>
<dbReference type="PANTHER" id="PTHR11474:SF126">
    <property type="entry name" value="TYROSINASE-LIKE PROTEIN TYR-1-RELATED"/>
    <property type="match status" value="1"/>
</dbReference>